<reference evidence="1 2" key="1">
    <citation type="submission" date="2017-03" db="EMBL/GenBank/DDBJ databases">
        <title>Whole genome sequences of fourteen strains of Bradyrhizobium canariense and one strain of Bradyrhizobium japonicum isolated from Lupinus (Papilionoideae: Genisteae) species in Algeria.</title>
        <authorList>
            <person name="Crovadore J."/>
            <person name="Chekireb D."/>
            <person name="Brachmann A."/>
            <person name="Chablais R."/>
            <person name="Cochard B."/>
            <person name="Lefort F."/>
        </authorList>
    </citation>
    <scope>NUCLEOTIDE SEQUENCE [LARGE SCALE GENOMIC DNA]</scope>
    <source>
        <strain evidence="1 2">UBMAN05</strain>
    </source>
</reference>
<comment type="caution">
    <text evidence="1">The sequence shown here is derived from an EMBL/GenBank/DDBJ whole genome shotgun (WGS) entry which is preliminary data.</text>
</comment>
<evidence type="ECO:0000313" key="1">
    <source>
        <dbReference type="EMBL" id="OSJ28926.1"/>
    </source>
</evidence>
<gene>
    <name evidence="1" type="ORF">BST63_15475</name>
</gene>
<name>A0ABX3X392_9BRAD</name>
<proteinExistence type="predicted"/>
<protein>
    <submittedName>
        <fullName evidence="1">Uncharacterized protein</fullName>
    </submittedName>
</protein>
<dbReference type="Proteomes" id="UP000193884">
    <property type="component" value="Unassembled WGS sequence"/>
</dbReference>
<dbReference type="EMBL" id="NAFK01000159">
    <property type="protein sequence ID" value="OSJ28926.1"/>
    <property type="molecule type" value="Genomic_DNA"/>
</dbReference>
<sequence length="338" mass="37441">MANLQSHVSGQHFVARPILLFGGGEPAEGSVLRSPTAWRSLLIANATAVQITIDGGTPKSIPSGNLANELLKLRHADVSISLSNSSQVHATPINTRYDLSIRIADPTTLKNVEIAFSEMTVSGMLTRSIIERFLNDRRCQGLGKDYADGFANFCLGILLKERPSSECLTTPFARYRESYGAALRILSGFERPLSHLVADIIRFALNDFSQPRAATGYWELDLASRMLKDPETRDLPVAPDKGSERRKVCPVDHGTGQILDLAVRMARQDRWSPILSDVCRQIANSELLDAVDRQKALAIWAIAAWRLGARDQAIEPLRQIAATYPFRTWAEPYLEIMT</sequence>
<keyword evidence="2" id="KW-1185">Reference proteome</keyword>
<accession>A0ABX3X392</accession>
<evidence type="ECO:0000313" key="2">
    <source>
        <dbReference type="Proteomes" id="UP000193884"/>
    </source>
</evidence>
<organism evidence="1 2">
    <name type="scientific">Bradyrhizobium canariense</name>
    <dbReference type="NCBI Taxonomy" id="255045"/>
    <lineage>
        <taxon>Bacteria</taxon>
        <taxon>Pseudomonadati</taxon>
        <taxon>Pseudomonadota</taxon>
        <taxon>Alphaproteobacteria</taxon>
        <taxon>Hyphomicrobiales</taxon>
        <taxon>Nitrobacteraceae</taxon>
        <taxon>Bradyrhizobium</taxon>
    </lineage>
</organism>
<dbReference type="RefSeq" id="WP_085384420.1">
    <property type="nucleotide sequence ID" value="NZ_NAFJ01000095.1"/>
</dbReference>